<feature type="domain" description="Aldehyde oxidase/xanthine dehydrogenase a/b hammerhead" evidence="1">
    <location>
        <begin position="204"/>
        <end position="284"/>
    </location>
</feature>
<dbReference type="EMBL" id="JANCNS010000001">
    <property type="protein sequence ID" value="MCP9198495.1"/>
    <property type="molecule type" value="Genomic_DNA"/>
</dbReference>
<dbReference type="Pfam" id="PF20256">
    <property type="entry name" value="MoCoBD_2"/>
    <property type="match status" value="2"/>
</dbReference>
<dbReference type="InterPro" id="IPR012368">
    <property type="entry name" value="OxRdtase_Mopterin-bd_su_IorB"/>
</dbReference>
<protein>
    <submittedName>
        <fullName evidence="2">Molybdopterin-dependent oxidoreductase</fullName>
    </submittedName>
</protein>
<evidence type="ECO:0000313" key="2">
    <source>
        <dbReference type="EMBL" id="MCP9198495.1"/>
    </source>
</evidence>
<dbReference type="InterPro" id="IPR052516">
    <property type="entry name" value="N-heterocyclic_Hydroxylase"/>
</dbReference>
<dbReference type="InterPro" id="IPR000674">
    <property type="entry name" value="Ald_Oxase/Xan_DH_a/b"/>
</dbReference>
<dbReference type="InterPro" id="IPR008274">
    <property type="entry name" value="AldOxase/xan_DH_MoCoBD1"/>
</dbReference>
<dbReference type="Pfam" id="PF02738">
    <property type="entry name" value="MoCoBD_1"/>
    <property type="match status" value="1"/>
</dbReference>
<dbReference type="Gene3D" id="3.90.1170.50">
    <property type="entry name" value="Aldehyde oxidase/xanthine dehydrogenase, a/b hammerhead"/>
    <property type="match status" value="1"/>
</dbReference>
<dbReference type="SUPFAM" id="SSF56003">
    <property type="entry name" value="Molybdenum cofactor-binding domain"/>
    <property type="match status" value="2"/>
</dbReference>
<dbReference type="AlphaFoldDB" id="A0A9X2KVB0"/>
<dbReference type="Proteomes" id="UP001155280">
    <property type="component" value="Unassembled WGS sequence"/>
</dbReference>
<dbReference type="GO" id="GO:0016491">
    <property type="term" value="F:oxidoreductase activity"/>
    <property type="evidence" value="ECO:0007669"/>
    <property type="project" value="InterPro"/>
</dbReference>
<keyword evidence="3" id="KW-1185">Reference proteome</keyword>
<dbReference type="PANTHER" id="PTHR47495">
    <property type="entry name" value="ALDEHYDE DEHYDROGENASE"/>
    <property type="match status" value="1"/>
</dbReference>
<dbReference type="PANTHER" id="PTHR47495:SF1">
    <property type="entry name" value="BLL3820 PROTEIN"/>
    <property type="match status" value="1"/>
</dbReference>
<gene>
    <name evidence="2" type="ORF">MKO06_01150</name>
</gene>
<dbReference type="RefSeq" id="WP_241550502.1">
    <property type="nucleotide sequence ID" value="NZ_JANCNS010000001.1"/>
</dbReference>
<reference evidence="2" key="1">
    <citation type="submission" date="2022-07" db="EMBL/GenBank/DDBJ databases">
        <title>Gramela sediminis sp. nov., isolated from deep-sea sediment of the Indian Ocean.</title>
        <authorList>
            <person name="Shi H."/>
        </authorList>
    </citation>
    <scope>NUCLEOTIDE SEQUENCE</scope>
    <source>
        <strain evidence="2">GC03-9</strain>
    </source>
</reference>
<proteinExistence type="predicted"/>
<dbReference type="InterPro" id="IPR037165">
    <property type="entry name" value="AldOxase/xan_DH_Mopterin-bd_sf"/>
</dbReference>
<organism evidence="2 3">
    <name type="scientific">Christiangramia oceanisediminis</name>
    <dbReference type="NCBI Taxonomy" id="2920386"/>
    <lineage>
        <taxon>Bacteria</taxon>
        <taxon>Pseudomonadati</taxon>
        <taxon>Bacteroidota</taxon>
        <taxon>Flavobacteriia</taxon>
        <taxon>Flavobacteriales</taxon>
        <taxon>Flavobacteriaceae</taxon>
        <taxon>Christiangramia</taxon>
    </lineage>
</organism>
<dbReference type="PIRSF" id="PIRSF036389">
    <property type="entry name" value="IOR_B"/>
    <property type="match status" value="1"/>
</dbReference>
<dbReference type="InterPro" id="IPR046867">
    <property type="entry name" value="AldOxase/xan_DH_MoCoBD2"/>
</dbReference>
<comment type="caution">
    <text evidence="2">The sequence shown here is derived from an EMBL/GenBank/DDBJ whole genome shotgun (WGS) entry which is preliminary data.</text>
</comment>
<sequence>MSTRRTFLKQAGCISIGFSLLGPFSCISEGKGSVMPYSNKEIDPEQIDAWLELLADGRLKVITGKMELGQGISIAVMQVAAEELQVEIDRVSIHLAETGVTPDEGITAGSRSIETSAMNVRRAAACAREVLISMAAEKTGLPVSEMRLENGKIKAGNDEFDWTEIIEGEQISKQVYEPEEIYAKTRRKLVGTPVPRPDLEKMIRGEEFYVQDLRFPGMLHARVVRPPSYKSGLKALEEQNLANTSGFVKLVRKGSFLAVIAEKEYQAIKFQEEINKRCEWESKPIPSTPEELKSYLKSLPANSAIDEERGDWSSASGGKVVKASYSKPYIMHAANGPSCAIAIYENEVLQIWCHSQGVYPLRDTIANMLDLPKEQVYIKGVPGSGCYGHNAADDVAAEAALLAKEIPGRHIRLQWMREEEHAWEPYGSAMIMEHEASLDEKGQIQTWSYELWSDGHSTRPTSGDPANLLPGRYLEKGFGVPGPGWRGGAIRNAPPIYKTGAFKLTSNIFEGPLRISALRGLGAYANVFGIECFMDELAEKAGKDPFEFRLAHLEDERAIDCLKKLKDMTSGVQAETGQGFGIGFAQYKNSASYCAVAALVETSEEETKWAVVKKMWGVIDSGECINPDGLKNQTEGGMIQSASWTLLEQVKWDANGITSLDWETYPMLRFEEIPVVEVEVIDRPEMPPLGAGEAAQGPSAAAVVNAISAATGNRLRDLPVNR</sequence>
<accession>A0A9X2KVB0</accession>
<dbReference type="SMART" id="SM01008">
    <property type="entry name" value="Ald_Xan_dh_C"/>
    <property type="match status" value="1"/>
</dbReference>
<name>A0A9X2KVB0_9FLAO</name>
<evidence type="ECO:0000313" key="3">
    <source>
        <dbReference type="Proteomes" id="UP001155280"/>
    </source>
</evidence>
<dbReference type="Gene3D" id="3.30.365.10">
    <property type="entry name" value="Aldehyde oxidase/xanthine dehydrogenase, molybdopterin binding domain"/>
    <property type="match status" value="4"/>
</dbReference>
<evidence type="ECO:0000259" key="1">
    <source>
        <dbReference type="SMART" id="SM01008"/>
    </source>
</evidence>